<evidence type="ECO:0000313" key="19">
    <source>
        <dbReference type="Proteomes" id="UP000283325"/>
    </source>
</evidence>
<evidence type="ECO:0000313" key="21">
    <source>
        <dbReference type="Proteomes" id="UP000284152"/>
    </source>
</evidence>
<dbReference type="Proteomes" id="UP000285642">
    <property type="component" value="Unassembled WGS sequence"/>
</dbReference>
<dbReference type="Proteomes" id="UP000284883">
    <property type="component" value="Unassembled WGS sequence"/>
</dbReference>
<accession>A0A395XRW1</accession>
<dbReference type="Proteomes" id="UP000284962">
    <property type="component" value="Unassembled WGS sequence"/>
</dbReference>
<reference evidence="15 16" key="1">
    <citation type="submission" date="2018-08" db="EMBL/GenBank/DDBJ databases">
        <title>A genome reference for cultivated species of the human gut microbiota.</title>
        <authorList>
            <person name="Zou Y."/>
            <person name="Xue W."/>
            <person name="Luo G."/>
        </authorList>
    </citation>
    <scope>NUCLEOTIDE SEQUENCE [LARGE SCALE GENOMIC DNA]</scope>
    <source>
        <strain evidence="7 18">AF12-11</strain>
        <strain evidence="6 20">AF19-4AC</strain>
        <strain evidence="13 25">AF31-13BH</strain>
        <strain evidence="12 19">AF36-1BH</strain>
        <strain evidence="11 21">AF42-21</strain>
        <strain evidence="10 22">AM40-15AC</strain>
        <strain evidence="9 24">AM42-8</strain>
        <strain evidence="8 23">AM46-16</strain>
        <strain evidence="5 16">OM02-12</strain>
        <strain evidence="4 15">OM03-2</strain>
        <strain evidence="3 17">TF09-3</strain>
    </source>
</reference>
<evidence type="ECO:0000313" key="12">
    <source>
        <dbReference type="EMBL" id="RHL85221.1"/>
    </source>
</evidence>
<dbReference type="Proteomes" id="UP000358366">
    <property type="component" value="Unassembled WGS sequence"/>
</dbReference>
<proteinExistence type="predicted"/>
<evidence type="ECO:0000313" key="22">
    <source>
        <dbReference type="Proteomes" id="UP000284883"/>
    </source>
</evidence>
<reference evidence="2 27" key="3">
    <citation type="submission" date="2020-04" db="EMBL/GenBank/DDBJ databases">
        <authorList>
            <person name="Hitch T.C.A."/>
            <person name="Wylensek D."/>
            <person name="Clavel T."/>
        </authorList>
    </citation>
    <scope>NUCLEOTIDE SEQUENCE [LARGE SCALE GENOMIC DNA]</scope>
    <source>
        <strain evidence="2 27">BSM-383-APC-5F</strain>
    </source>
</reference>
<protein>
    <submittedName>
        <fullName evidence="7">GNAT family N-acetyltransferase</fullName>
    </submittedName>
</protein>
<sequence>MEYTKATIDDMEEFYDLVQNTIQEVYPKYYPEEVVRFFSQQHCWENLERDLEEERIYILQDGECVIGAGSFEGNHITRVFVRKDYQRHGVGSLIMQRLEDVIAREYESVRLEATLPAVIMFEKRGYRTIRHEKWTVRNGAVLVYPVMEKILRR</sequence>
<evidence type="ECO:0000313" key="5">
    <source>
        <dbReference type="EMBL" id="RGO50765.1"/>
    </source>
</evidence>
<dbReference type="InterPro" id="IPR000182">
    <property type="entry name" value="GNAT_dom"/>
</dbReference>
<evidence type="ECO:0000259" key="1">
    <source>
        <dbReference type="PROSITE" id="PS51186"/>
    </source>
</evidence>
<dbReference type="Proteomes" id="UP000266376">
    <property type="component" value="Unassembled WGS sequence"/>
</dbReference>
<dbReference type="Proteomes" id="UP000283325">
    <property type="component" value="Unassembled WGS sequence"/>
</dbReference>
<dbReference type="EMBL" id="QSGQ01000011">
    <property type="protein sequence ID" value="RHB35725.1"/>
    <property type="molecule type" value="Genomic_DNA"/>
</dbReference>
<dbReference type="EMBL" id="QRWH01000011">
    <property type="protein sequence ID" value="RGT07853.1"/>
    <property type="molecule type" value="Genomic_DNA"/>
</dbReference>
<evidence type="ECO:0000313" key="25">
    <source>
        <dbReference type="Proteomes" id="UP000285652"/>
    </source>
</evidence>
<dbReference type="EMBL" id="QSAJ01000012">
    <property type="protein sequence ID" value="RGW54040.1"/>
    <property type="molecule type" value="Genomic_DNA"/>
</dbReference>
<dbReference type="Proteomes" id="UP000580130">
    <property type="component" value="Unassembled WGS sequence"/>
</dbReference>
<evidence type="ECO:0000313" key="16">
    <source>
        <dbReference type="Proteomes" id="UP000261055"/>
    </source>
</evidence>
<evidence type="ECO:0000313" key="14">
    <source>
        <dbReference type="EMBL" id="VUX23854.1"/>
    </source>
</evidence>
<evidence type="ECO:0000313" key="15">
    <source>
        <dbReference type="Proteomes" id="UP000260841"/>
    </source>
</evidence>
<evidence type="ECO:0000313" key="3">
    <source>
        <dbReference type="EMBL" id="RGK81591.1"/>
    </source>
</evidence>
<dbReference type="GeneID" id="92864640"/>
<dbReference type="EMBL" id="JABAFX010000015">
    <property type="protein sequence ID" value="NME57295.1"/>
    <property type="molecule type" value="Genomic_DNA"/>
</dbReference>
<dbReference type="Gene3D" id="3.40.630.30">
    <property type="match status" value="1"/>
</dbReference>
<dbReference type="EMBL" id="QSRA01000014">
    <property type="protein sequence ID" value="RGK81591.1"/>
    <property type="molecule type" value="Genomic_DNA"/>
</dbReference>
<evidence type="ECO:0000313" key="23">
    <source>
        <dbReference type="Proteomes" id="UP000284962"/>
    </source>
</evidence>
<gene>
    <name evidence="14" type="ORF">DFSSTS7063_03360</name>
    <name evidence="11" type="ORF">DW054_09925</name>
    <name evidence="10" type="ORF">DW885_13420</name>
    <name evidence="9" type="ORF">DW924_13450</name>
    <name evidence="8" type="ORF">DW957_11180</name>
    <name evidence="7" type="ORF">DWV67_06470</name>
    <name evidence="6" type="ORF">DWX53_11165</name>
    <name evidence="13" type="ORF">DWZ24_13365</name>
    <name evidence="12" type="ORF">DWZ98_14045</name>
    <name evidence="5" type="ORF">DXB12_08105</name>
    <name evidence="4" type="ORF">DXB36_12045</name>
    <name evidence="3" type="ORF">DXC93_10835</name>
    <name evidence="2" type="ORF">HF855_07640</name>
</gene>
<feature type="domain" description="N-acetyltransferase" evidence="1">
    <location>
        <begin position="1"/>
        <end position="148"/>
    </location>
</feature>
<dbReference type="RefSeq" id="WP_005331292.1">
    <property type="nucleotide sequence ID" value="NZ_AP031430.1"/>
</dbReference>
<dbReference type="Proteomes" id="UP000283630">
    <property type="component" value="Unassembled WGS sequence"/>
</dbReference>
<dbReference type="SUPFAM" id="SSF55729">
    <property type="entry name" value="Acyl-CoA N-acyltransferases (Nat)"/>
    <property type="match status" value="1"/>
</dbReference>
<dbReference type="Proteomes" id="UP000285652">
    <property type="component" value="Unassembled WGS sequence"/>
</dbReference>
<evidence type="ECO:0000313" key="26">
    <source>
        <dbReference type="Proteomes" id="UP000358366"/>
    </source>
</evidence>
<dbReference type="EMBL" id="QRNS01000014">
    <property type="protein sequence ID" value="RHK62644.1"/>
    <property type="molecule type" value="Genomic_DNA"/>
</dbReference>
<dbReference type="InterPro" id="IPR016181">
    <property type="entry name" value="Acyl_CoA_acyltransferase"/>
</dbReference>
<dbReference type="EMBL" id="QSVB01000014">
    <property type="protein sequence ID" value="RGN89325.1"/>
    <property type="molecule type" value="Genomic_DNA"/>
</dbReference>
<dbReference type="AlphaFoldDB" id="A0A395XRW1"/>
<evidence type="ECO:0000313" key="4">
    <source>
        <dbReference type="EMBL" id="RGN89325.1"/>
    </source>
</evidence>
<dbReference type="EMBL" id="CABHNI010000062">
    <property type="protein sequence ID" value="VUX23854.1"/>
    <property type="molecule type" value="Genomic_DNA"/>
</dbReference>
<evidence type="ECO:0000313" key="24">
    <source>
        <dbReference type="Proteomes" id="UP000285642"/>
    </source>
</evidence>
<evidence type="ECO:0000313" key="7">
    <source>
        <dbReference type="EMBL" id="RGW54040.1"/>
    </source>
</evidence>
<evidence type="ECO:0000313" key="2">
    <source>
        <dbReference type="EMBL" id="NME57295.1"/>
    </source>
</evidence>
<evidence type="ECO:0000313" key="10">
    <source>
        <dbReference type="EMBL" id="RHB35725.1"/>
    </source>
</evidence>
<evidence type="ECO:0000313" key="20">
    <source>
        <dbReference type="Proteomes" id="UP000283630"/>
    </source>
</evidence>
<dbReference type="EMBL" id="QSVQ01000008">
    <property type="protein sequence ID" value="RGO50765.1"/>
    <property type="molecule type" value="Genomic_DNA"/>
</dbReference>
<dbReference type="EMBL" id="QSFS01000017">
    <property type="protein sequence ID" value="RHA66826.1"/>
    <property type="molecule type" value="Genomic_DNA"/>
</dbReference>
<organism evidence="7 18">
    <name type="scientific">Dorea formicigenerans</name>
    <dbReference type="NCBI Taxonomy" id="39486"/>
    <lineage>
        <taxon>Bacteria</taxon>
        <taxon>Bacillati</taxon>
        <taxon>Bacillota</taxon>
        <taxon>Clostridia</taxon>
        <taxon>Lachnospirales</taxon>
        <taxon>Lachnospiraceae</taxon>
        <taxon>Dorea</taxon>
    </lineage>
</organism>
<dbReference type="InterPro" id="IPR052564">
    <property type="entry name" value="N-acetyltrans/Recomb-assoc"/>
</dbReference>
<evidence type="ECO:0000313" key="9">
    <source>
        <dbReference type="EMBL" id="RHA66826.1"/>
    </source>
</evidence>
<dbReference type="Pfam" id="PF13673">
    <property type="entry name" value="Acetyltransf_10"/>
    <property type="match status" value="1"/>
</dbReference>
<reference evidence="14 26" key="2">
    <citation type="submission" date="2019-07" db="EMBL/GenBank/DDBJ databases">
        <authorList>
            <person name="Hibberd C M."/>
            <person name="Gehrig L. J."/>
            <person name="Chang H.-W."/>
            <person name="Venkatesh S."/>
        </authorList>
    </citation>
    <scope>NUCLEOTIDE SEQUENCE [LARGE SCALE GENOMIC DNA]</scope>
    <source>
        <strain evidence="14">Dorea_formicigenerans_SSTS_Bg7063</strain>
    </source>
</reference>
<dbReference type="PANTHER" id="PTHR43451">
    <property type="entry name" value="ACETYLTRANSFERASE (GNAT) FAMILY PROTEIN"/>
    <property type="match status" value="1"/>
</dbReference>
<dbReference type="EMBL" id="QRPD01000015">
    <property type="protein sequence ID" value="RHL85221.1"/>
    <property type="molecule type" value="Genomic_DNA"/>
</dbReference>
<keyword evidence="16" id="KW-1185">Reference proteome</keyword>
<evidence type="ECO:0000313" key="8">
    <source>
        <dbReference type="EMBL" id="RGZ98876.1"/>
    </source>
</evidence>
<evidence type="ECO:0000313" key="6">
    <source>
        <dbReference type="EMBL" id="RGT07853.1"/>
    </source>
</evidence>
<evidence type="ECO:0000313" key="17">
    <source>
        <dbReference type="Proteomes" id="UP000261324"/>
    </source>
</evidence>
<evidence type="ECO:0000313" key="11">
    <source>
        <dbReference type="EMBL" id="RHK62644.1"/>
    </source>
</evidence>
<keyword evidence="7" id="KW-0808">Transferase</keyword>
<dbReference type="Proteomes" id="UP000261055">
    <property type="component" value="Unassembled WGS sequence"/>
</dbReference>
<dbReference type="PROSITE" id="PS51186">
    <property type="entry name" value="GNAT"/>
    <property type="match status" value="1"/>
</dbReference>
<dbReference type="EMBL" id="QSEW01000013">
    <property type="protein sequence ID" value="RGZ98876.1"/>
    <property type="molecule type" value="Genomic_DNA"/>
</dbReference>
<dbReference type="PANTHER" id="PTHR43451:SF1">
    <property type="entry name" value="ACETYLTRANSFERASE"/>
    <property type="match status" value="1"/>
</dbReference>
<evidence type="ECO:0000313" key="18">
    <source>
        <dbReference type="Proteomes" id="UP000266376"/>
    </source>
</evidence>
<evidence type="ECO:0000313" key="13">
    <source>
        <dbReference type="EMBL" id="RHN13978.1"/>
    </source>
</evidence>
<dbReference type="Proteomes" id="UP000260841">
    <property type="component" value="Unassembled WGS sequence"/>
</dbReference>
<dbReference type="CDD" id="cd04301">
    <property type="entry name" value="NAT_SF"/>
    <property type="match status" value="1"/>
</dbReference>
<evidence type="ECO:0000313" key="27">
    <source>
        <dbReference type="Proteomes" id="UP000580130"/>
    </source>
</evidence>
<name>A0A395XRW1_9FIRM</name>
<dbReference type="Proteomes" id="UP000284152">
    <property type="component" value="Unassembled WGS sequence"/>
</dbReference>
<dbReference type="GO" id="GO:0016747">
    <property type="term" value="F:acyltransferase activity, transferring groups other than amino-acyl groups"/>
    <property type="evidence" value="ECO:0007669"/>
    <property type="project" value="InterPro"/>
</dbReference>
<dbReference type="EMBL" id="QRQQ01000014">
    <property type="protein sequence ID" value="RHN13978.1"/>
    <property type="molecule type" value="Genomic_DNA"/>
</dbReference>
<dbReference type="Proteomes" id="UP000261324">
    <property type="component" value="Unassembled WGS sequence"/>
</dbReference>